<evidence type="ECO:0000313" key="6">
    <source>
        <dbReference type="Proteomes" id="UP000663862"/>
    </source>
</evidence>
<dbReference type="AlphaFoldDB" id="A0A821F1Q0"/>
<keyword evidence="1" id="KW-0479">Metal-binding</keyword>
<keyword evidence="2" id="KW-0863">Zinc-finger</keyword>
<dbReference type="Proteomes" id="UP000663862">
    <property type="component" value="Unassembled WGS sequence"/>
</dbReference>
<evidence type="ECO:0000313" key="5">
    <source>
        <dbReference type="EMBL" id="CAF4644549.1"/>
    </source>
</evidence>
<dbReference type="EMBL" id="CAJOBQ010004818">
    <property type="protein sequence ID" value="CAF4644549.1"/>
    <property type="molecule type" value="Genomic_DNA"/>
</dbReference>
<accession>A0A821F1Q0</accession>
<dbReference type="Gene3D" id="2.20.25.240">
    <property type="match status" value="1"/>
</dbReference>
<sequence>MYSDDVASIFHFSISTFTPYNISKRCLKWKNFFLKKGKPLLLHESHIYTVERTTTTKLIFRFQNRDCKARCHTNLSMNVFLSLLTIHCHAPHPDRVPALQLKNEIKTRTVMTDESPSSIINSALRTYPLSAAGELPRSDGLSLTIRRQRTTETVDVNGRLPEKLRKMYRDEDFILHEDKKLIIFTTKTNLSILKQNKHWFVDGMFKVCPDDYYQLFTLHAMMTNAIIPLVYGLLIGKSNGDYNQFFEKLFEQDNFQPESIMTDFESGTIKSVKGTLPNVLHKGTF</sequence>
<evidence type="ECO:0000256" key="3">
    <source>
        <dbReference type="ARBA" id="ARBA00022833"/>
    </source>
</evidence>
<evidence type="ECO:0000259" key="4">
    <source>
        <dbReference type="Pfam" id="PF04500"/>
    </source>
</evidence>
<name>A0A821F1Q0_9BILA</name>
<dbReference type="InterPro" id="IPR007588">
    <property type="entry name" value="Znf_FLYWCH"/>
</dbReference>
<keyword evidence="3" id="KW-0862">Zinc</keyword>
<protein>
    <recommendedName>
        <fullName evidence="4">FLYWCH-type domain-containing protein</fullName>
    </recommendedName>
</protein>
<dbReference type="GO" id="GO:0008270">
    <property type="term" value="F:zinc ion binding"/>
    <property type="evidence" value="ECO:0007669"/>
    <property type="project" value="UniProtKB-KW"/>
</dbReference>
<evidence type="ECO:0000256" key="2">
    <source>
        <dbReference type="ARBA" id="ARBA00022771"/>
    </source>
</evidence>
<reference evidence="5" key="1">
    <citation type="submission" date="2021-02" db="EMBL/GenBank/DDBJ databases">
        <authorList>
            <person name="Nowell W R."/>
        </authorList>
    </citation>
    <scope>NUCLEOTIDE SEQUENCE</scope>
</reference>
<organism evidence="5 6">
    <name type="scientific">Rotaria socialis</name>
    <dbReference type="NCBI Taxonomy" id="392032"/>
    <lineage>
        <taxon>Eukaryota</taxon>
        <taxon>Metazoa</taxon>
        <taxon>Spiralia</taxon>
        <taxon>Gnathifera</taxon>
        <taxon>Rotifera</taxon>
        <taxon>Eurotatoria</taxon>
        <taxon>Bdelloidea</taxon>
        <taxon>Philodinida</taxon>
        <taxon>Philodinidae</taxon>
        <taxon>Rotaria</taxon>
    </lineage>
</organism>
<dbReference type="Pfam" id="PF04500">
    <property type="entry name" value="FLYWCH"/>
    <property type="match status" value="1"/>
</dbReference>
<gene>
    <name evidence="5" type="ORF">TSG867_LOCUS30398</name>
</gene>
<evidence type="ECO:0000256" key="1">
    <source>
        <dbReference type="ARBA" id="ARBA00022723"/>
    </source>
</evidence>
<feature type="domain" description="FLYWCH-type" evidence="4">
    <location>
        <begin position="35"/>
        <end position="89"/>
    </location>
</feature>
<comment type="caution">
    <text evidence="5">The sequence shown here is derived from an EMBL/GenBank/DDBJ whole genome shotgun (WGS) entry which is preliminary data.</text>
</comment>
<proteinExistence type="predicted"/>